<dbReference type="InterPro" id="IPR017806">
    <property type="entry name" value="EgtB"/>
</dbReference>
<evidence type="ECO:0000256" key="2">
    <source>
        <dbReference type="ARBA" id="ARBA00023004"/>
    </source>
</evidence>
<dbReference type="SUPFAM" id="SSF109854">
    <property type="entry name" value="DinB/YfiT-like putative metalloenzymes"/>
    <property type="match status" value="1"/>
</dbReference>
<keyword evidence="7" id="KW-1185">Reference proteome</keyword>
<feature type="domain" description="Sulfatase-modifying factor enzyme-like" evidence="4">
    <location>
        <begin position="352"/>
        <end position="435"/>
    </location>
</feature>
<dbReference type="Pfam" id="PF12867">
    <property type="entry name" value="DinB_2"/>
    <property type="match status" value="1"/>
</dbReference>
<dbReference type="InterPro" id="IPR042095">
    <property type="entry name" value="SUMF_sf"/>
</dbReference>
<dbReference type="InterPro" id="IPR051043">
    <property type="entry name" value="Sulfatase_Mod_Factor_Kinase"/>
</dbReference>
<dbReference type="PANTHER" id="PTHR23150">
    <property type="entry name" value="SULFATASE MODIFYING FACTOR 1, 2"/>
    <property type="match status" value="1"/>
</dbReference>
<protein>
    <submittedName>
        <fullName evidence="6">Ergothioneine biosynthesis protein EgtB</fullName>
    </submittedName>
</protein>
<feature type="domain" description="Sulfatase-modifying factor enzyme-like" evidence="4">
    <location>
        <begin position="198"/>
        <end position="331"/>
    </location>
</feature>
<reference evidence="6" key="1">
    <citation type="submission" date="2022-01" db="EMBL/GenBank/DDBJ databases">
        <authorList>
            <person name="Wang Y."/>
        </authorList>
    </citation>
    <scope>NUCLEOTIDE SEQUENCE</scope>
    <source>
        <strain evidence="6">WB101</strain>
    </source>
</reference>
<sequence>MEKTLEKSRTEDHHLKTSSFPFTRTELIKKFEEVRAFTEQITDPLEIEDYVVQVAEHASPAKWHLAHTTWFFETFLLEKELEDYDPIHPQYSYLFNSYYLQTGVPHCRARRGNISRPTVKQVYEYRESIDEHVLNLIKDATDKQYEEWAPIIEIGIHHEQQHQELLMTDLKYMFSQNPLNPVYKEIERPKAKSIPENSWIKFDEGVYKIGHKGEGFGYDNEFPRHKTYIHDFELANRLATNSEYMEFMNSGAYEEPEWWLDEGFSTIRDEGWNSPLHWIKVDGKWHQFTLSGLEKIDPNDPVTHVSYFEADAYARWKGYRLPTEQEWEVASETVPVEGHFADAGYLQPIALRSEKGGLQQMFGDVWQWTQSSYSPYPGYKPLPGALGEYNGKFMCNQYVLRGGSCATSKSHFRRSYRNFFHADERWQFTGIRLAR</sequence>
<accession>A0ABS9KEF3</accession>
<evidence type="ECO:0000256" key="1">
    <source>
        <dbReference type="ARBA" id="ARBA00023002"/>
    </source>
</evidence>
<dbReference type="InterPro" id="IPR024775">
    <property type="entry name" value="DinB-like"/>
</dbReference>
<dbReference type="RefSeq" id="WP_237854608.1">
    <property type="nucleotide sequence ID" value="NZ_JAKLWS010000014.1"/>
</dbReference>
<dbReference type="InterPro" id="IPR034660">
    <property type="entry name" value="DinB/YfiT-like"/>
</dbReference>
<evidence type="ECO:0000259" key="4">
    <source>
        <dbReference type="Pfam" id="PF03781"/>
    </source>
</evidence>
<comment type="pathway">
    <text evidence="3">Amino-acid biosynthesis; ergothioneine biosynthesis.</text>
</comment>
<feature type="domain" description="DinB-like" evidence="5">
    <location>
        <begin position="31"/>
        <end position="164"/>
    </location>
</feature>
<evidence type="ECO:0000313" key="6">
    <source>
        <dbReference type="EMBL" id="MCG2589244.1"/>
    </source>
</evidence>
<dbReference type="InterPro" id="IPR005532">
    <property type="entry name" value="SUMF_dom"/>
</dbReference>
<name>A0ABS9KEF3_9BACT</name>
<dbReference type="EMBL" id="JAKLWS010000014">
    <property type="protein sequence ID" value="MCG2589244.1"/>
    <property type="molecule type" value="Genomic_DNA"/>
</dbReference>
<gene>
    <name evidence="6" type="primary">egtB</name>
    <name evidence="6" type="ORF">L6773_11760</name>
</gene>
<evidence type="ECO:0000259" key="5">
    <source>
        <dbReference type="Pfam" id="PF12867"/>
    </source>
</evidence>
<proteinExistence type="predicted"/>
<organism evidence="6 7">
    <name type="scientific">Rhodohalobacter sulfatireducens</name>
    <dbReference type="NCBI Taxonomy" id="2911366"/>
    <lineage>
        <taxon>Bacteria</taxon>
        <taxon>Pseudomonadati</taxon>
        <taxon>Balneolota</taxon>
        <taxon>Balneolia</taxon>
        <taxon>Balneolales</taxon>
        <taxon>Balneolaceae</taxon>
        <taxon>Rhodohalobacter</taxon>
    </lineage>
</organism>
<dbReference type="SUPFAM" id="SSF56436">
    <property type="entry name" value="C-type lectin-like"/>
    <property type="match status" value="1"/>
</dbReference>
<keyword evidence="2" id="KW-0408">Iron</keyword>
<keyword evidence="1" id="KW-0560">Oxidoreductase</keyword>
<dbReference type="Pfam" id="PF03781">
    <property type="entry name" value="FGE-sulfatase"/>
    <property type="match status" value="2"/>
</dbReference>
<dbReference type="InterPro" id="IPR016187">
    <property type="entry name" value="CTDL_fold"/>
</dbReference>
<dbReference type="Proteomes" id="UP001165366">
    <property type="component" value="Unassembled WGS sequence"/>
</dbReference>
<dbReference type="Gene3D" id="3.90.1580.10">
    <property type="entry name" value="paralog of FGE (formylglycine-generating enzyme)"/>
    <property type="match status" value="2"/>
</dbReference>
<evidence type="ECO:0000256" key="3">
    <source>
        <dbReference type="ARBA" id="ARBA00037882"/>
    </source>
</evidence>
<evidence type="ECO:0000313" key="7">
    <source>
        <dbReference type="Proteomes" id="UP001165366"/>
    </source>
</evidence>
<reference evidence="6" key="2">
    <citation type="submission" date="2024-05" db="EMBL/GenBank/DDBJ databases">
        <title>Rhodohalobacter halophilus gen. nov., sp. nov., a moderately halophilic member of the family Balneolaceae.</title>
        <authorList>
            <person name="Xia J."/>
        </authorList>
    </citation>
    <scope>NUCLEOTIDE SEQUENCE</scope>
    <source>
        <strain evidence="6">WB101</strain>
    </source>
</reference>
<dbReference type="PANTHER" id="PTHR23150:SF36">
    <property type="entry name" value="HERCYNINE OXYGENASE"/>
    <property type="match status" value="1"/>
</dbReference>
<dbReference type="NCBIfam" id="TIGR03440">
    <property type="entry name" value="egtB_TIGR03440"/>
    <property type="match status" value="1"/>
</dbReference>
<comment type="caution">
    <text evidence="6">The sequence shown here is derived from an EMBL/GenBank/DDBJ whole genome shotgun (WGS) entry which is preliminary data.</text>
</comment>